<dbReference type="SMART" id="SM00268">
    <property type="entry name" value="ACTIN"/>
    <property type="match status" value="1"/>
</dbReference>
<evidence type="ECO:0000256" key="6">
    <source>
        <dbReference type="ARBA" id="ARBA00022840"/>
    </source>
</evidence>
<dbReference type="InterPro" id="IPR004000">
    <property type="entry name" value="Actin"/>
</dbReference>
<dbReference type="GO" id="GO:0003779">
    <property type="term" value="F:actin binding"/>
    <property type="evidence" value="ECO:0007669"/>
    <property type="project" value="UniProtKB-KW"/>
</dbReference>
<dbReference type="GO" id="GO:0007015">
    <property type="term" value="P:actin filament organization"/>
    <property type="evidence" value="ECO:0007669"/>
    <property type="project" value="UniProtKB-ARBA"/>
</dbReference>
<evidence type="ECO:0000256" key="5">
    <source>
        <dbReference type="ARBA" id="ARBA00022741"/>
    </source>
</evidence>
<evidence type="ECO:0000256" key="7">
    <source>
        <dbReference type="ARBA" id="ARBA00023203"/>
    </source>
</evidence>
<dbReference type="Gene3D" id="3.30.420.40">
    <property type="match status" value="2"/>
</dbReference>
<comment type="similarity">
    <text evidence="2">Belongs to the actin family. ARP2 subfamily.</text>
</comment>
<evidence type="ECO:0000256" key="3">
    <source>
        <dbReference type="ARBA" id="ARBA00021611"/>
    </source>
</evidence>
<reference evidence="9" key="1">
    <citation type="submission" date="2021-01" db="EMBL/GenBank/DDBJ databases">
        <authorList>
            <person name="Corre E."/>
            <person name="Pelletier E."/>
            <person name="Niang G."/>
            <person name="Scheremetjew M."/>
            <person name="Finn R."/>
            <person name="Kale V."/>
            <person name="Holt S."/>
            <person name="Cochrane G."/>
            <person name="Meng A."/>
            <person name="Brown T."/>
            <person name="Cohen L."/>
        </authorList>
    </citation>
    <scope>NUCLEOTIDE SEQUENCE</scope>
    <source>
        <strain evidence="9">RCC927</strain>
    </source>
</reference>
<evidence type="ECO:0000256" key="4">
    <source>
        <dbReference type="ARBA" id="ARBA00022490"/>
    </source>
</evidence>
<accession>A0A7S3FGR1</accession>
<keyword evidence="5" id="KW-0547">Nucleotide-binding</keyword>
<evidence type="ECO:0000313" key="9">
    <source>
        <dbReference type="EMBL" id="CAE0143011.1"/>
    </source>
</evidence>
<name>A0A7S3FGR1_9VIRI</name>
<protein>
    <recommendedName>
        <fullName evidence="3">Actin-related protein 2</fullName>
    </recommendedName>
</protein>
<dbReference type="GO" id="GO:0005885">
    <property type="term" value="C:Arp2/3 protein complex"/>
    <property type="evidence" value="ECO:0007669"/>
    <property type="project" value="UniProtKB-ARBA"/>
</dbReference>
<gene>
    <name evidence="9" type="ORF">PSIN1315_LOCUS9144</name>
</gene>
<keyword evidence="7" id="KW-0009">Actin-binding</keyword>
<dbReference type="Gene3D" id="3.90.640.10">
    <property type="entry name" value="Actin, Chain A, domain 4"/>
    <property type="match status" value="1"/>
</dbReference>
<dbReference type="PRINTS" id="PR00190">
    <property type="entry name" value="ACTIN"/>
</dbReference>
<dbReference type="InterPro" id="IPR043129">
    <property type="entry name" value="ATPase_NBD"/>
</dbReference>
<dbReference type="PANTHER" id="PTHR11937">
    <property type="entry name" value="ACTIN"/>
    <property type="match status" value="1"/>
</dbReference>
<evidence type="ECO:0000256" key="2">
    <source>
        <dbReference type="ARBA" id="ARBA00010121"/>
    </source>
</evidence>
<keyword evidence="6" id="KW-0067">ATP-binding</keyword>
<organism evidence="9">
    <name type="scientific">Prasinoderma singulare</name>
    <dbReference type="NCBI Taxonomy" id="676789"/>
    <lineage>
        <taxon>Eukaryota</taxon>
        <taxon>Viridiplantae</taxon>
        <taxon>Prasinodermophyta</taxon>
        <taxon>Prasinodermophyceae</taxon>
        <taxon>Prasinodermales</taxon>
        <taxon>Prasinodermaceae</taxon>
        <taxon>Prasinoderma</taxon>
    </lineage>
</organism>
<evidence type="ECO:0000256" key="1">
    <source>
        <dbReference type="ARBA" id="ARBA00004245"/>
    </source>
</evidence>
<dbReference type="EMBL" id="HBHY01014241">
    <property type="protein sequence ID" value="CAE0143011.1"/>
    <property type="molecule type" value="Transcribed_RNA"/>
</dbReference>
<evidence type="ECO:0000256" key="8">
    <source>
        <dbReference type="ARBA" id="ARBA00023212"/>
    </source>
</evidence>
<keyword evidence="8" id="KW-0206">Cytoskeleton</keyword>
<dbReference type="CDD" id="cd10220">
    <property type="entry name" value="ASKHA_NBD_Arp2"/>
    <property type="match status" value="1"/>
</dbReference>
<dbReference type="FunFam" id="3.90.640.10:FF:000005">
    <property type="entry name" value="Actin-related protein 2"/>
    <property type="match status" value="1"/>
</dbReference>
<keyword evidence="4" id="KW-0963">Cytoplasm</keyword>
<dbReference type="SUPFAM" id="SSF53067">
    <property type="entry name" value="Actin-like ATPase domain"/>
    <property type="match status" value="2"/>
</dbReference>
<proteinExistence type="inferred from homology"/>
<comment type="subcellular location">
    <subcellularLocation>
        <location evidence="1">Cytoplasm</location>
        <location evidence="1">Cytoskeleton</location>
    </subcellularLocation>
</comment>
<sequence length="402" mass="45074">MAPTWSHDRERVVVCDNGTGFVKCGFAGDNLPRAVFPCMVGRPMLRAAAQAADGQSPGGQTALKDLTVGAEAARLRHSLEVSYPIREGVVQSWDDMKHVWRHTFEEVLKVDPSECRIMLTDPPMNPKRNREKLIETMFEEFGFAGAFIQIQAVLTLYARGLMTGLVLDSGDGVTHIIPVVDGYGFSHLTKRLNVAGRHVTEHLVDLLLRRGYAFNRTADFDTVRQIKEQLCYVSHDYAQEMRIADETTCLVQQFTLPDGRTIKLGAERFQAPEVLFSPELMGVEGGGMADLVFKCISEMEIDNRMKLYEHVVLSGGSTMYAGLPSRLERDIKKLYLEHVLQGNTAGLKKLKLRVEDPPNRKHMVFLGAAVLANIMKAHDEFWISKQEWEEEGVNALHRKCGS</sequence>
<dbReference type="Pfam" id="PF00022">
    <property type="entry name" value="Actin"/>
    <property type="match status" value="1"/>
</dbReference>
<dbReference type="AlphaFoldDB" id="A0A7S3FGR1"/>
<dbReference type="GO" id="GO:0005524">
    <property type="term" value="F:ATP binding"/>
    <property type="evidence" value="ECO:0007669"/>
    <property type="project" value="UniProtKB-KW"/>
</dbReference>
<dbReference type="FunFam" id="3.30.420.40:FF:000148">
    <property type="entry name" value="Actin, alpha skeletal muscle"/>
    <property type="match status" value="1"/>
</dbReference>